<dbReference type="PANTHER" id="PTHR46539">
    <property type="entry name" value="E3 UBIQUITIN-PROTEIN LIGASE ATL42"/>
    <property type="match status" value="1"/>
</dbReference>
<comment type="similarity">
    <text evidence="14">Belongs to the RING-type zinc finger family. ATL subfamily.</text>
</comment>
<dbReference type="PANTHER" id="PTHR46539:SF2">
    <property type="entry name" value="RING-H2 FINGER PROTEIN ATL43"/>
    <property type="match status" value="1"/>
</dbReference>
<evidence type="ECO:0000256" key="17">
    <source>
        <dbReference type="SAM" id="Phobius"/>
    </source>
</evidence>
<keyword evidence="8 18" id="KW-0732">Signal</keyword>
<dbReference type="GO" id="GO:0061630">
    <property type="term" value="F:ubiquitin protein ligase activity"/>
    <property type="evidence" value="ECO:0007669"/>
    <property type="project" value="UniProtKB-EC"/>
</dbReference>
<evidence type="ECO:0000256" key="16">
    <source>
        <dbReference type="SAM" id="MobiDB-lite"/>
    </source>
</evidence>
<protein>
    <recommendedName>
        <fullName evidence="4">RING-type E3 ubiquitin transferase</fullName>
        <ecNumber evidence="4">2.3.2.27</ecNumber>
    </recommendedName>
</protein>
<keyword evidence="10" id="KW-0833">Ubl conjugation pathway</keyword>
<evidence type="ECO:0000256" key="7">
    <source>
        <dbReference type="ARBA" id="ARBA00022723"/>
    </source>
</evidence>
<evidence type="ECO:0000256" key="9">
    <source>
        <dbReference type="ARBA" id="ARBA00022771"/>
    </source>
</evidence>
<accession>A0A8J4W0M4</accession>
<evidence type="ECO:0000256" key="15">
    <source>
        <dbReference type="PROSITE-ProRule" id="PRU00175"/>
    </source>
</evidence>
<keyword evidence="5" id="KW-0808">Transferase</keyword>
<dbReference type="AlphaFoldDB" id="A0A8J4W0M4"/>
<dbReference type="EMBL" id="JRKL02000673">
    <property type="protein sequence ID" value="KAF3969209.1"/>
    <property type="molecule type" value="Genomic_DNA"/>
</dbReference>
<evidence type="ECO:0000256" key="12">
    <source>
        <dbReference type="ARBA" id="ARBA00022989"/>
    </source>
</evidence>
<keyword evidence="13 17" id="KW-0472">Membrane</keyword>
<comment type="caution">
    <text evidence="20">The sequence shown here is derived from an EMBL/GenBank/DDBJ whole genome shotgun (WGS) entry which is preliminary data.</text>
</comment>
<evidence type="ECO:0000256" key="6">
    <source>
        <dbReference type="ARBA" id="ARBA00022692"/>
    </source>
</evidence>
<keyword evidence="9 15" id="KW-0863">Zinc-finger</keyword>
<dbReference type="PROSITE" id="PS50089">
    <property type="entry name" value="ZF_RING_2"/>
    <property type="match status" value="1"/>
</dbReference>
<keyword evidence="6 17" id="KW-0812">Transmembrane</keyword>
<reference evidence="20" key="1">
    <citation type="submission" date="2020-03" db="EMBL/GenBank/DDBJ databases">
        <title>Castanea mollissima Vanexum genome sequencing.</title>
        <authorList>
            <person name="Staton M."/>
        </authorList>
    </citation>
    <scope>NUCLEOTIDE SEQUENCE</scope>
    <source>
        <tissue evidence="20">Leaf</tissue>
    </source>
</reference>
<organism evidence="20 21">
    <name type="scientific">Castanea mollissima</name>
    <name type="common">Chinese chestnut</name>
    <dbReference type="NCBI Taxonomy" id="60419"/>
    <lineage>
        <taxon>Eukaryota</taxon>
        <taxon>Viridiplantae</taxon>
        <taxon>Streptophyta</taxon>
        <taxon>Embryophyta</taxon>
        <taxon>Tracheophyta</taxon>
        <taxon>Spermatophyta</taxon>
        <taxon>Magnoliopsida</taxon>
        <taxon>eudicotyledons</taxon>
        <taxon>Gunneridae</taxon>
        <taxon>Pentapetalae</taxon>
        <taxon>rosids</taxon>
        <taxon>fabids</taxon>
        <taxon>Fagales</taxon>
        <taxon>Fagaceae</taxon>
        <taxon>Castanea</taxon>
    </lineage>
</organism>
<dbReference type="GO" id="GO:0016020">
    <property type="term" value="C:membrane"/>
    <property type="evidence" value="ECO:0007669"/>
    <property type="project" value="UniProtKB-SubCell"/>
</dbReference>
<feature type="signal peptide" evidence="18">
    <location>
        <begin position="1"/>
        <end position="28"/>
    </location>
</feature>
<feature type="region of interest" description="Disordered" evidence="16">
    <location>
        <begin position="231"/>
        <end position="250"/>
    </location>
</feature>
<evidence type="ECO:0000256" key="3">
    <source>
        <dbReference type="ARBA" id="ARBA00004906"/>
    </source>
</evidence>
<feature type="transmembrane region" description="Helical" evidence="17">
    <location>
        <begin position="76"/>
        <end position="97"/>
    </location>
</feature>
<dbReference type="FunFam" id="3.30.40.10:FF:000285">
    <property type="entry name" value="RING-H2 finger protein ATL43"/>
    <property type="match status" value="1"/>
</dbReference>
<evidence type="ECO:0000256" key="18">
    <source>
        <dbReference type="SAM" id="SignalP"/>
    </source>
</evidence>
<dbReference type="Proteomes" id="UP000737018">
    <property type="component" value="Unassembled WGS sequence"/>
</dbReference>
<dbReference type="SUPFAM" id="SSF57850">
    <property type="entry name" value="RING/U-box"/>
    <property type="match status" value="1"/>
</dbReference>
<evidence type="ECO:0000256" key="2">
    <source>
        <dbReference type="ARBA" id="ARBA00004167"/>
    </source>
</evidence>
<evidence type="ECO:0000256" key="11">
    <source>
        <dbReference type="ARBA" id="ARBA00022833"/>
    </source>
</evidence>
<dbReference type="InterPro" id="IPR001841">
    <property type="entry name" value="Znf_RING"/>
</dbReference>
<keyword evidence="7" id="KW-0479">Metal-binding</keyword>
<evidence type="ECO:0000256" key="5">
    <source>
        <dbReference type="ARBA" id="ARBA00022679"/>
    </source>
</evidence>
<dbReference type="SMART" id="SM00184">
    <property type="entry name" value="RING"/>
    <property type="match status" value="1"/>
</dbReference>
<comment type="subcellular location">
    <subcellularLocation>
        <location evidence="2">Membrane</location>
        <topology evidence="2">Single-pass membrane protein</topology>
    </subcellularLocation>
</comment>
<evidence type="ECO:0000256" key="8">
    <source>
        <dbReference type="ARBA" id="ARBA00022729"/>
    </source>
</evidence>
<feature type="domain" description="RING-type" evidence="19">
    <location>
        <begin position="149"/>
        <end position="191"/>
    </location>
</feature>
<comment type="pathway">
    <text evidence="3">Protein modification; protein ubiquitination.</text>
</comment>
<feature type="chain" id="PRO_5035146347" description="RING-type E3 ubiquitin transferase" evidence="18">
    <location>
        <begin position="29"/>
        <end position="417"/>
    </location>
</feature>
<proteinExistence type="inferred from homology"/>
<name>A0A8J4W0M4_9ROSI</name>
<evidence type="ECO:0000313" key="21">
    <source>
        <dbReference type="Proteomes" id="UP000737018"/>
    </source>
</evidence>
<comment type="catalytic activity">
    <reaction evidence="1">
        <text>S-ubiquitinyl-[E2 ubiquitin-conjugating enzyme]-L-cysteine + [acceptor protein]-L-lysine = [E2 ubiquitin-conjugating enzyme]-L-cysteine + N(6)-ubiquitinyl-[acceptor protein]-L-lysine.</text>
        <dbReference type="EC" id="2.3.2.27"/>
    </reaction>
</comment>
<sequence length="417" mass="45686">MECFFFVSKPLTLVALFLILLSAPPSMADDNNNNNNNNNVTGGGVLLRDIATNSSSSPPPMESENHARSVPFRPSMAVIIVVLAAIFSVVFLVLLYAKHCTGDGVVVATATPATFGTARKNSGIDRGVVESLPVFRFGSLRGQKEGLDCAVCLNRFDSNEVLRLLPKCKHAFHVECVDTWLDAHSTCPLCRYRVDPEDILLVDRNPPPESRQNSTHEVVLDVNVNVNPIGNKRFSGRHSSGGEKGILRSNSYDPMSLRRSLDSAGVRKKSQSLRAVGSYDYPRKDGLLSTSLDRGNSRVEHRIIVSSNSSRAHERWSDAQPSDLLYLGSEMLMSDSRIFLSTSRSRSRQQQQQQHSNGIDGNGNGLRRWGGASNGGRNNSTNTIINNNNTVMNGRSVSEITGFSRFPTKANRANSTH</sequence>
<keyword evidence="11" id="KW-0862">Zinc</keyword>
<evidence type="ECO:0000256" key="1">
    <source>
        <dbReference type="ARBA" id="ARBA00000900"/>
    </source>
</evidence>
<feature type="compositionally biased region" description="Low complexity" evidence="16">
    <location>
        <begin position="375"/>
        <end position="390"/>
    </location>
</feature>
<dbReference type="EC" id="2.3.2.27" evidence="4"/>
<dbReference type="Pfam" id="PF13639">
    <property type="entry name" value="zf-RING_2"/>
    <property type="match status" value="1"/>
</dbReference>
<evidence type="ECO:0000259" key="19">
    <source>
        <dbReference type="PROSITE" id="PS50089"/>
    </source>
</evidence>
<feature type="region of interest" description="Disordered" evidence="16">
    <location>
        <begin position="341"/>
        <end position="390"/>
    </location>
</feature>
<gene>
    <name evidence="20" type="ORF">CMV_006973</name>
</gene>
<evidence type="ECO:0000256" key="4">
    <source>
        <dbReference type="ARBA" id="ARBA00012483"/>
    </source>
</evidence>
<evidence type="ECO:0000313" key="20">
    <source>
        <dbReference type="EMBL" id="KAF3969209.1"/>
    </source>
</evidence>
<dbReference type="CDD" id="cd16461">
    <property type="entry name" value="RING-H2_EL5-like"/>
    <property type="match status" value="1"/>
</dbReference>
<keyword evidence="21" id="KW-1185">Reference proteome</keyword>
<dbReference type="Gene3D" id="3.30.40.10">
    <property type="entry name" value="Zinc/RING finger domain, C3HC4 (zinc finger)"/>
    <property type="match status" value="1"/>
</dbReference>
<dbReference type="OrthoDB" id="8062037at2759"/>
<evidence type="ECO:0000256" key="10">
    <source>
        <dbReference type="ARBA" id="ARBA00022786"/>
    </source>
</evidence>
<dbReference type="InterPro" id="IPR013083">
    <property type="entry name" value="Znf_RING/FYVE/PHD"/>
</dbReference>
<evidence type="ECO:0000256" key="14">
    <source>
        <dbReference type="ARBA" id="ARBA00024209"/>
    </source>
</evidence>
<dbReference type="GO" id="GO:0008270">
    <property type="term" value="F:zinc ion binding"/>
    <property type="evidence" value="ECO:0007669"/>
    <property type="project" value="UniProtKB-KW"/>
</dbReference>
<keyword evidence="12 17" id="KW-1133">Transmembrane helix</keyword>
<evidence type="ECO:0000256" key="13">
    <source>
        <dbReference type="ARBA" id="ARBA00023136"/>
    </source>
</evidence>